<dbReference type="InterPro" id="IPR013767">
    <property type="entry name" value="PAS_fold"/>
</dbReference>
<dbReference type="RefSeq" id="WP_085441634.1">
    <property type="nucleotide sequence ID" value="NZ_LVJN01000018.1"/>
</dbReference>
<dbReference type="GO" id="GO:0000155">
    <property type="term" value="F:phosphorelay sensor kinase activity"/>
    <property type="evidence" value="ECO:0007669"/>
    <property type="project" value="InterPro"/>
</dbReference>
<dbReference type="Proteomes" id="UP000194003">
    <property type="component" value="Unassembled WGS sequence"/>
</dbReference>
<dbReference type="SUPFAM" id="SSF52172">
    <property type="entry name" value="CheY-like"/>
    <property type="match status" value="3"/>
</dbReference>
<feature type="modified residue" description="4-aspartylphosphate" evidence="11">
    <location>
        <position position="308"/>
    </location>
</feature>
<keyword evidence="7 16" id="KW-0418">Kinase</keyword>
<evidence type="ECO:0000259" key="13">
    <source>
        <dbReference type="PROSITE" id="PS50110"/>
    </source>
</evidence>
<dbReference type="Gene3D" id="3.30.450.20">
    <property type="entry name" value="PAS domain"/>
    <property type="match status" value="2"/>
</dbReference>
<dbReference type="SMART" id="SM00387">
    <property type="entry name" value="HATPase_c"/>
    <property type="match status" value="1"/>
</dbReference>
<evidence type="ECO:0000256" key="7">
    <source>
        <dbReference type="ARBA" id="ARBA00022777"/>
    </source>
</evidence>
<dbReference type="GO" id="GO:0006355">
    <property type="term" value="P:regulation of DNA-templated transcription"/>
    <property type="evidence" value="ECO:0007669"/>
    <property type="project" value="InterPro"/>
</dbReference>
<name>A0A1Y2K6Q3_9PROT</name>
<feature type="domain" description="PAC" evidence="15">
    <location>
        <begin position="466"/>
        <end position="518"/>
    </location>
</feature>
<feature type="domain" description="Histidine kinase" evidence="12">
    <location>
        <begin position="763"/>
        <end position="985"/>
    </location>
</feature>
<dbReference type="SUPFAM" id="SSF47226">
    <property type="entry name" value="Histidine-containing phosphotransfer domain, HPT domain"/>
    <property type="match status" value="1"/>
</dbReference>
<evidence type="ECO:0000313" key="16">
    <source>
        <dbReference type="EMBL" id="OSM04987.1"/>
    </source>
</evidence>
<feature type="modified residue" description="4-aspartylphosphate" evidence="11">
    <location>
        <position position="181"/>
    </location>
</feature>
<dbReference type="InterPro" id="IPR011006">
    <property type="entry name" value="CheY-like_superfamily"/>
</dbReference>
<dbReference type="PROSITE" id="PS50110">
    <property type="entry name" value="RESPONSE_REGULATORY"/>
    <property type="match status" value="3"/>
</dbReference>
<feature type="domain" description="Response regulatory" evidence="13">
    <location>
        <begin position="132"/>
        <end position="250"/>
    </location>
</feature>
<dbReference type="InterPro" id="IPR036890">
    <property type="entry name" value="HATPase_C_sf"/>
</dbReference>
<dbReference type="GO" id="GO:0005524">
    <property type="term" value="F:ATP binding"/>
    <property type="evidence" value="ECO:0007669"/>
    <property type="project" value="UniProtKB-KW"/>
</dbReference>
<dbReference type="PROSITE" id="PS50109">
    <property type="entry name" value="HIS_KIN"/>
    <property type="match status" value="1"/>
</dbReference>
<dbReference type="InterPro" id="IPR035965">
    <property type="entry name" value="PAS-like_dom_sf"/>
</dbReference>
<dbReference type="InterPro" id="IPR005467">
    <property type="entry name" value="His_kinase_dom"/>
</dbReference>
<keyword evidence="6" id="KW-0547">Nucleotide-binding</keyword>
<evidence type="ECO:0000256" key="2">
    <source>
        <dbReference type="ARBA" id="ARBA00004370"/>
    </source>
</evidence>
<feature type="domain" description="Response regulatory" evidence="13">
    <location>
        <begin position="259"/>
        <end position="375"/>
    </location>
</feature>
<dbReference type="FunFam" id="1.10.287.130:FF:000038">
    <property type="entry name" value="Sensory transduction histidine kinase"/>
    <property type="match status" value="1"/>
</dbReference>
<dbReference type="InterPro" id="IPR003594">
    <property type="entry name" value="HATPase_dom"/>
</dbReference>
<keyword evidence="9" id="KW-0902">Two-component regulatory system</keyword>
<dbReference type="SMART" id="SM00086">
    <property type="entry name" value="PAC"/>
    <property type="match status" value="2"/>
</dbReference>
<dbReference type="SUPFAM" id="SSF55874">
    <property type="entry name" value="ATPase domain of HSP90 chaperone/DNA topoisomerase II/histidine kinase"/>
    <property type="match status" value="1"/>
</dbReference>
<dbReference type="Gene3D" id="1.10.287.130">
    <property type="match status" value="1"/>
</dbReference>
<dbReference type="Gene3D" id="3.30.565.10">
    <property type="entry name" value="Histidine kinase-like ATPase, C-terminal domain"/>
    <property type="match status" value="1"/>
</dbReference>
<dbReference type="InterPro" id="IPR036641">
    <property type="entry name" value="HPT_dom_sf"/>
</dbReference>
<dbReference type="InterPro" id="IPR003661">
    <property type="entry name" value="HisK_dim/P_dom"/>
</dbReference>
<reference evidence="16 17" key="1">
    <citation type="journal article" date="2016" name="BMC Genomics">
        <title>Combined genomic and structural analyses of a cultured magnetotactic bacterium reveals its niche adaptation to a dynamic environment.</title>
        <authorList>
            <person name="Araujo A.C."/>
            <person name="Morillo V."/>
            <person name="Cypriano J."/>
            <person name="Teixeira L.C."/>
            <person name="Leao P."/>
            <person name="Lyra S."/>
            <person name="Almeida L.G."/>
            <person name="Bazylinski D.A."/>
            <person name="Vasconcellos A.T."/>
            <person name="Abreu F."/>
            <person name="Lins U."/>
        </authorList>
    </citation>
    <scope>NUCLEOTIDE SEQUENCE [LARGE SCALE GENOMIC DNA]</scope>
    <source>
        <strain evidence="16 17">IT-1</strain>
    </source>
</reference>
<dbReference type="AlphaFoldDB" id="A0A1Y2K6Q3"/>
<keyword evidence="10" id="KW-0472">Membrane</keyword>
<dbReference type="Pfam" id="PF00512">
    <property type="entry name" value="HisKA"/>
    <property type="match status" value="1"/>
</dbReference>
<evidence type="ECO:0000259" key="15">
    <source>
        <dbReference type="PROSITE" id="PS50113"/>
    </source>
</evidence>
<dbReference type="InterPro" id="IPR000700">
    <property type="entry name" value="PAS-assoc_C"/>
</dbReference>
<dbReference type="PROSITE" id="PS50112">
    <property type="entry name" value="PAS"/>
    <property type="match status" value="2"/>
</dbReference>
<dbReference type="SMART" id="SM00091">
    <property type="entry name" value="PAS"/>
    <property type="match status" value="2"/>
</dbReference>
<evidence type="ECO:0000256" key="3">
    <source>
        <dbReference type="ARBA" id="ARBA00012438"/>
    </source>
</evidence>
<dbReference type="PANTHER" id="PTHR43047">
    <property type="entry name" value="TWO-COMPONENT HISTIDINE PROTEIN KINASE"/>
    <property type="match status" value="1"/>
</dbReference>
<evidence type="ECO:0000256" key="8">
    <source>
        <dbReference type="ARBA" id="ARBA00022840"/>
    </source>
</evidence>
<dbReference type="InterPro" id="IPR036097">
    <property type="entry name" value="HisK_dim/P_sf"/>
</dbReference>
<dbReference type="GO" id="GO:0005886">
    <property type="term" value="C:plasma membrane"/>
    <property type="evidence" value="ECO:0007669"/>
    <property type="project" value="TreeGrafter"/>
</dbReference>
<evidence type="ECO:0000259" key="12">
    <source>
        <dbReference type="PROSITE" id="PS50109"/>
    </source>
</evidence>
<dbReference type="SUPFAM" id="SSF55785">
    <property type="entry name" value="PYP-like sensor domain (PAS domain)"/>
    <property type="match status" value="2"/>
</dbReference>
<accession>A0A1Y2K6Q3</accession>
<dbReference type="InterPro" id="IPR000014">
    <property type="entry name" value="PAS"/>
</dbReference>
<dbReference type="CDD" id="cd00130">
    <property type="entry name" value="PAS"/>
    <property type="match status" value="2"/>
</dbReference>
<evidence type="ECO:0000256" key="1">
    <source>
        <dbReference type="ARBA" id="ARBA00000085"/>
    </source>
</evidence>
<dbReference type="PROSITE" id="PS50113">
    <property type="entry name" value="PAC"/>
    <property type="match status" value="1"/>
</dbReference>
<proteinExistence type="predicted"/>
<dbReference type="InterPro" id="IPR001789">
    <property type="entry name" value="Sig_transdc_resp-reg_receiver"/>
</dbReference>
<keyword evidence="4 11" id="KW-0597">Phosphoprotein</keyword>
<evidence type="ECO:0000256" key="11">
    <source>
        <dbReference type="PROSITE-ProRule" id="PRU00169"/>
    </source>
</evidence>
<dbReference type="Pfam" id="PF00072">
    <property type="entry name" value="Response_reg"/>
    <property type="match status" value="2"/>
</dbReference>
<dbReference type="GO" id="GO:0009927">
    <property type="term" value="F:histidine phosphotransfer kinase activity"/>
    <property type="evidence" value="ECO:0007669"/>
    <property type="project" value="TreeGrafter"/>
</dbReference>
<evidence type="ECO:0000256" key="10">
    <source>
        <dbReference type="ARBA" id="ARBA00023136"/>
    </source>
</evidence>
<dbReference type="InterPro" id="IPR004358">
    <property type="entry name" value="Sig_transdc_His_kin-like_C"/>
</dbReference>
<dbReference type="SMART" id="SM00388">
    <property type="entry name" value="HisKA"/>
    <property type="match status" value="1"/>
</dbReference>
<keyword evidence="8" id="KW-0067">ATP-binding</keyword>
<dbReference type="PANTHER" id="PTHR43047:SF72">
    <property type="entry name" value="OSMOSENSING HISTIDINE PROTEIN KINASE SLN1"/>
    <property type="match status" value="1"/>
</dbReference>
<dbReference type="Gene3D" id="3.40.50.2300">
    <property type="match status" value="2"/>
</dbReference>
<dbReference type="CDD" id="cd00082">
    <property type="entry name" value="HisKA"/>
    <property type="match status" value="1"/>
</dbReference>
<gene>
    <name evidence="16" type="ORF">MAIT1_03112</name>
</gene>
<dbReference type="Pfam" id="PF02518">
    <property type="entry name" value="HATPase_c"/>
    <property type="match status" value="1"/>
</dbReference>
<dbReference type="Pfam" id="PF13426">
    <property type="entry name" value="PAS_9"/>
    <property type="match status" value="1"/>
</dbReference>
<dbReference type="PRINTS" id="PR00344">
    <property type="entry name" value="BCTRLSENSOR"/>
</dbReference>
<organism evidence="16 17">
    <name type="scientific">Magnetofaba australis IT-1</name>
    <dbReference type="NCBI Taxonomy" id="1434232"/>
    <lineage>
        <taxon>Bacteria</taxon>
        <taxon>Pseudomonadati</taxon>
        <taxon>Pseudomonadota</taxon>
        <taxon>Magnetococcia</taxon>
        <taxon>Magnetococcales</taxon>
        <taxon>Magnetococcaceae</taxon>
        <taxon>Magnetofaba</taxon>
    </lineage>
</organism>
<dbReference type="NCBIfam" id="TIGR00229">
    <property type="entry name" value="sensory_box"/>
    <property type="match status" value="2"/>
</dbReference>
<comment type="subcellular location">
    <subcellularLocation>
        <location evidence="2">Membrane</location>
    </subcellularLocation>
</comment>
<feature type="domain" description="Response regulatory" evidence="13">
    <location>
        <begin position="1013"/>
        <end position="1130"/>
    </location>
</feature>
<dbReference type="CDD" id="cd00156">
    <property type="entry name" value="REC"/>
    <property type="match status" value="1"/>
</dbReference>
<keyword evidence="5" id="KW-0808">Transferase</keyword>
<feature type="domain" description="PAS" evidence="14">
    <location>
        <begin position="625"/>
        <end position="676"/>
    </location>
</feature>
<evidence type="ECO:0000256" key="6">
    <source>
        <dbReference type="ARBA" id="ARBA00022741"/>
    </source>
</evidence>
<dbReference type="OrthoDB" id="8477070at2"/>
<evidence type="ECO:0000256" key="5">
    <source>
        <dbReference type="ARBA" id="ARBA00022679"/>
    </source>
</evidence>
<dbReference type="InterPro" id="IPR001610">
    <property type="entry name" value="PAC"/>
</dbReference>
<dbReference type="STRING" id="1434232.MAIT1_03112"/>
<dbReference type="EMBL" id="LVJN01000018">
    <property type="protein sequence ID" value="OSM04987.1"/>
    <property type="molecule type" value="Genomic_DNA"/>
</dbReference>
<evidence type="ECO:0000259" key="14">
    <source>
        <dbReference type="PROSITE" id="PS50112"/>
    </source>
</evidence>
<comment type="catalytic activity">
    <reaction evidence="1">
        <text>ATP + protein L-histidine = ADP + protein N-phospho-L-histidine.</text>
        <dbReference type="EC" id="2.7.13.3"/>
    </reaction>
</comment>
<evidence type="ECO:0000256" key="4">
    <source>
        <dbReference type="ARBA" id="ARBA00022553"/>
    </source>
</evidence>
<dbReference type="EC" id="2.7.13.3" evidence="3"/>
<evidence type="ECO:0000256" key="9">
    <source>
        <dbReference type="ARBA" id="ARBA00023012"/>
    </source>
</evidence>
<dbReference type="SMART" id="SM00448">
    <property type="entry name" value="REC"/>
    <property type="match status" value="2"/>
</dbReference>
<dbReference type="SUPFAM" id="SSF47384">
    <property type="entry name" value="Homodimeric domain of signal transducing histidine kinase"/>
    <property type="match status" value="1"/>
</dbReference>
<comment type="caution">
    <text evidence="16">The sequence shown here is derived from an EMBL/GenBank/DDBJ whole genome shotgun (WGS) entry which is preliminary data.</text>
</comment>
<evidence type="ECO:0000313" key="17">
    <source>
        <dbReference type="Proteomes" id="UP000194003"/>
    </source>
</evidence>
<protein>
    <recommendedName>
        <fullName evidence="3">histidine kinase</fullName>
        <ecNumber evidence="3">2.7.13.3</ecNumber>
    </recommendedName>
</protein>
<sequence length="1150" mass="127669">MRFEERYHALRQKFARSLPDRLQELTDLRQRMASAQGDAAAWDLFFTSSHGLIGAAATFSFPDFTERARSLANVTQGGVKRYAEPEALASALSVIDEHLSNLDQLAREAISALRDPMPHLAQEERHRGAERRVVALTQDEVLRERLRQELARRNAVVESAPDYPALHRMVESDPPDGVLLDMRGLAITAQTPALTFSANYQQRQTPSPVAALHEEDGLTHRLAAVRLGSTHFFRAPGEPARLARILAPLPRNIEDDPYRVLLVDDSPVLTEFYQSILEQAGMQAHILNDPSQLLEALDAHAPELVVLDLYMPGINGIELGWVIRQNDRFADLPLLFLSGEKNLGRRLSDRNLAHEDYLIKPVSPAAFTRVVLSRIKQRRDSRRKLEHMRSALRELEHLQHALNEHAIVSVTDPSGRITYANEKFCETSGYTMAELIGQDHRILKSGEHPPEYYARMWETISNGQVWHGEVKNRRKDGSFYWVSASIVPLLNDQGEPWEYISIRTDITQQRMYRARAHSMALFAEKHPSPMLRVDCHNLILDANPAAEALGMGQNQACPFTARLAERGMGSLLECVLSNRRPQFETTLGDRRYNVVLQGVSALSVAHIYAEDITDRVRAEETLREREARISAIVEHSNEGMVVVDAQGAITLFNRAAETLFGCDAEQMMGRAITDLLPQSPFPMALPVDVERLEQNRLELSGVRIDGGEFEARLSLSMIPLSEPAMFVGIVQDISARKQFERNLTAAKEAAERASQAKSRFLSSMSHELRTPMNAVLGFSQLLLSDPVEPLSAGQADSVQEILSAGNHLLELINEVLDLARIESGRIELKIERTRLGLLLQECLTLMSAQAAERGVLMPDESALNDCAPVFCLADRKRLKQVALNLLSNAIKYNIPGGEVMLGCDMREDGFVRVWVRDTGRGIPAHKAQEVFEPFNRLGADHSGVEGSGIGLAICRRLMEEMGGAIGFESEAGKGALFWIDIPLSGDAAQSSEEGGAEMCGVEPDSAQPAHAALVLYVEDDPINRKLMERAAARRPAWRLITAPDAESGLAMAKQERPHLCLLDINLPGKDGFYLLEALRADRRFRTIPIYAVTASAMPEDVARGRAAGFDGYITKPLQLESLLRVLDAALERRENALKGFSGLTETGGRG</sequence>
<dbReference type="Pfam" id="PF00989">
    <property type="entry name" value="PAS"/>
    <property type="match status" value="1"/>
</dbReference>
<keyword evidence="17" id="KW-1185">Reference proteome</keyword>
<feature type="modified residue" description="4-aspartylphosphate" evidence="11">
    <location>
        <position position="1063"/>
    </location>
</feature>
<feature type="domain" description="PAS" evidence="14">
    <location>
        <begin position="394"/>
        <end position="438"/>
    </location>
</feature>